<dbReference type="eggNOG" id="ENOG502RPX4">
    <property type="taxonomic scope" value="Eukaryota"/>
</dbReference>
<comment type="caution">
    <text evidence="1">The sequence shown here is derived from an EMBL/GenBank/DDBJ whole genome shotgun (WGS) entry which is preliminary data.</text>
</comment>
<dbReference type="PANTHER" id="PTHR31252">
    <property type="entry name" value="DUF4419 DOMAIN-CONTAINING PROTEIN"/>
    <property type="match status" value="1"/>
</dbReference>
<dbReference type="OMA" id="ICHRTNE"/>
<gene>
    <name evidence="1" type="ORF">PIIN_04456</name>
</gene>
<dbReference type="EMBL" id="CAFZ01000085">
    <property type="protein sequence ID" value="CCA70519.1"/>
    <property type="molecule type" value="Genomic_DNA"/>
</dbReference>
<dbReference type="Proteomes" id="UP000007148">
    <property type="component" value="Unassembled WGS sequence"/>
</dbReference>
<name>G4TGR9_SERID</name>
<sequence>MPVTFLVNDHPALSVQFPPKESPHAFTASIVQKMYPRLTPRLAENHTHLLSSSLRQGPALAQLVPVKHGFVDACIAAYNEHQHLVVRPDDVWMAIISQFSFFANNHPDRGEFKEKLIPLDKRKKLKFSTDSNNWTTNYGWLTQVFLKQMNDNVPDKELASWILPKFSTTTKVDALCTSIMMMGTLKANYSYQSMALCGIPTVTLEGVRADYEELLRRVDKLQEFGEETYFWGEMLKPILTRFITAFDGDPDLLFWNHICHRTNEMCGDEYFTGWITAFCPFDQQGR</sequence>
<dbReference type="STRING" id="1109443.G4TGR9"/>
<evidence type="ECO:0000313" key="1">
    <source>
        <dbReference type="EMBL" id="CCA70519.1"/>
    </source>
</evidence>
<accession>G4TGR9</accession>
<reference evidence="1 2" key="1">
    <citation type="journal article" date="2011" name="PLoS Pathog.">
        <title>Endophytic Life Strategies Decoded by Genome and Transcriptome Analyses of the Mutualistic Root Symbiont Piriformospora indica.</title>
        <authorList>
            <person name="Zuccaro A."/>
            <person name="Lahrmann U."/>
            <person name="Guldener U."/>
            <person name="Langen G."/>
            <person name="Pfiffi S."/>
            <person name="Biedenkopf D."/>
            <person name="Wong P."/>
            <person name="Samans B."/>
            <person name="Grimm C."/>
            <person name="Basiewicz M."/>
            <person name="Murat C."/>
            <person name="Martin F."/>
            <person name="Kogel K.H."/>
        </authorList>
    </citation>
    <scope>NUCLEOTIDE SEQUENCE [LARGE SCALE GENOMIC DNA]</scope>
    <source>
        <strain evidence="1 2">DSM 11827</strain>
    </source>
</reference>
<proteinExistence type="predicted"/>
<dbReference type="HOGENOM" id="CLU_037155_0_1_1"/>
<dbReference type="Pfam" id="PF14388">
    <property type="entry name" value="DUF4419"/>
    <property type="match status" value="1"/>
</dbReference>
<dbReference type="PANTHER" id="PTHR31252:SF11">
    <property type="entry name" value="DUF4419 DOMAIN-CONTAINING PROTEIN"/>
    <property type="match status" value="1"/>
</dbReference>
<dbReference type="AlphaFoldDB" id="G4TGR9"/>
<evidence type="ECO:0000313" key="2">
    <source>
        <dbReference type="Proteomes" id="UP000007148"/>
    </source>
</evidence>
<organism evidence="1 2">
    <name type="scientific">Serendipita indica (strain DSM 11827)</name>
    <name type="common">Root endophyte fungus</name>
    <name type="synonym">Piriformospora indica</name>
    <dbReference type="NCBI Taxonomy" id="1109443"/>
    <lineage>
        <taxon>Eukaryota</taxon>
        <taxon>Fungi</taxon>
        <taxon>Dikarya</taxon>
        <taxon>Basidiomycota</taxon>
        <taxon>Agaricomycotina</taxon>
        <taxon>Agaricomycetes</taxon>
        <taxon>Sebacinales</taxon>
        <taxon>Serendipitaceae</taxon>
        <taxon>Serendipita</taxon>
    </lineage>
</organism>
<dbReference type="OrthoDB" id="3197680at2759"/>
<protein>
    <submittedName>
        <fullName evidence="1">Uncharacterized protein</fullName>
    </submittedName>
</protein>
<keyword evidence="2" id="KW-1185">Reference proteome</keyword>
<dbReference type="InterPro" id="IPR025533">
    <property type="entry name" value="DUF4419"/>
</dbReference>
<dbReference type="InParanoid" id="G4TGR9"/>